<dbReference type="PANTHER" id="PTHR31282">
    <property type="entry name" value="WRKY TRANSCRIPTION FACTOR 21-RELATED"/>
    <property type="match status" value="1"/>
</dbReference>
<gene>
    <name evidence="8" type="primary">LOC123428832</name>
</gene>
<reference evidence="9" key="1">
    <citation type="journal article" date="2012" name="Nature">
        <title>A physical, genetic and functional sequence assembly of the barley genome.</title>
        <authorList>
            <consortium name="The International Barley Genome Sequencing Consortium"/>
            <person name="Mayer K.F."/>
            <person name="Waugh R."/>
            <person name="Brown J.W."/>
            <person name="Schulman A."/>
            <person name="Langridge P."/>
            <person name="Platzer M."/>
            <person name="Fincher G.B."/>
            <person name="Muehlbauer G.J."/>
            <person name="Sato K."/>
            <person name="Close T.J."/>
            <person name="Wise R.P."/>
            <person name="Stein N."/>
        </authorList>
    </citation>
    <scope>NUCLEOTIDE SEQUENCE [LARGE SCALE GENOMIC DNA]</scope>
    <source>
        <strain evidence="9">cv. Morex</strain>
    </source>
</reference>
<dbReference type="GO" id="GO:0005634">
    <property type="term" value="C:nucleus"/>
    <property type="evidence" value="ECO:0000318"/>
    <property type="project" value="GO_Central"/>
</dbReference>
<evidence type="ECO:0000256" key="5">
    <source>
        <dbReference type="ARBA" id="ARBA00023242"/>
    </source>
</evidence>
<evidence type="ECO:0000313" key="8">
    <source>
        <dbReference type="EnsemblPlants" id="HORVU.MOREX.r3.2HG0201880.1"/>
    </source>
</evidence>
<evidence type="ECO:0000256" key="6">
    <source>
        <dbReference type="SAM" id="MobiDB-lite"/>
    </source>
</evidence>
<keyword evidence="4" id="KW-0804">Transcription</keyword>
<dbReference type="KEGG" id="hvg:123428832"/>
<protein>
    <recommendedName>
        <fullName evidence="7">WRKY domain-containing protein</fullName>
    </recommendedName>
</protein>
<accession>A0A8I6WWK2</accession>
<dbReference type="OrthoDB" id="648354at2759"/>
<dbReference type="Gene3D" id="2.20.25.80">
    <property type="entry name" value="WRKY domain"/>
    <property type="match status" value="1"/>
</dbReference>
<reference evidence="8" key="2">
    <citation type="submission" date="2020-10" db="EMBL/GenBank/DDBJ databases">
        <authorList>
            <person name="Scholz U."/>
            <person name="Mascher M."/>
            <person name="Fiebig A."/>
        </authorList>
    </citation>
    <scope>NUCLEOTIDE SEQUENCE [LARGE SCALE GENOMIC DNA]</scope>
    <source>
        <strain evidence="8">cv. Morex</strain>
    </source>
</reference>
<keyword evidence="9" id="KW-1185">Reference proteome</keyword>
<dbReference type="GO" id="GO:0003700">
    <property type="term" value="F:DNA-binding transcription factor activity"/>
    <property type="evidence" value="ECO:0000318"/>
    <property type="project" value="GO_Central"/>
</dbReference>
<evidence type="ECO:0000313" key="9">
    <source>
        <dbReference type="Proteomes" id="UP000011116"/>
    </source>
</evidence>
<dbReference type="SUPFAM" id="SSF118290">
    <property type="entry name" value="WRKY DNA-binding domain"/>
    <property type="match status" value="1"/>
</dbReference>
<feature type="region of interest" description="Disordered" evidence="6">
    <location>
        <begin position="190"/>
        <end position="209"/>
    </location>
</feature>
<dbReference type="SMART" id="SM00774">
    <property type="entry name" value="WRKY"/>
    <property type="match status" value="1"/>
</dbReference>
<dbReference type="Pfam" id="PF03106">
    <property type="entry name" value="WRKY"/>
    <property type="match status" value="1"/>
</dbReference>
<dbReference type="PROSITE" id="PS50811">
    <property type="entry name" value="WRKY"/>
    <property type="match status" value="1"/>
</dbReference>
<evidence type="ECO:0000256" key="4">
    <source>
        <dbReference type="ARBA" id="ARBA00023163"/>
    </source>
</evidence>
<feature type="compositionally biased region" description="Low complexity" evidence="6">
    <location>
        <begin position="277"/>
        <end position="291"/>
    </location>
</feature>
<keyword evidence="2" id="KW-0805">Transcription regulation</keyword>
<reference evidence="8" key="3">
    <citation type="submission" date="2022-01" db="UniProtKB">
        <authorList>
            <consortium name="EnsemblPlants"/>
        </authorList>
    </citation>
    <scope>IDENTIFICATION</scope>
    <source>
        <strain evidence="8">subsp. vulgare</strain>
    </source>
</reference>
<dbReference type="Gramene" id="HORVU.MOREX.r3.2HG0201880.1">
    <property type="protein sequence ID" value="HORVU.MOREX.r3.2HG0201880.1"/>
    <property type="gene ID" value="HORVU.MOREX.r3.2HG0201880"/>
</dbReference>
<dbReference type="RefSeq" id="XP_044968897.1">
    <property type="nucleotide sequence ID" value="XM_045112962.1"/>
</dbReference>
<dbReference type="Gramene" id="HORVU.MOREX.r2.2HG0167730.1">
    <property type="protein sequence ID" value="HORVU.MOREX.r2.2HG0167730.1"/>
    <property type="gene ID" value="HORVU.MOREX.r2.2HG0167730"/>
</dbReference>
<organism evidence="8 9">
    <name type="scientific">Hordeum vulgare subsp. vulgare</name>
    <name type="common">Domesticated barley</name>
    <dbReference type="NCBI Taxonomy" id="112509"/>
    <lineage>
        <taxon>Eukaryota</taxon>
        <taxon>Viridiplantae</taxon>
        <taxon>Streptophyta</taxon>
        <taxon>Embryophyta</taxon>
        <taxon>Tracheophyta</taxon>
        <taxon>Spermatophyta</taxon>
        <taxon>Magnoliopsida</taxon>
        <taxon>Liliopsida</taxon>
        <taxon>Poales</taxon>
        <taxon>Poaceae</taxon>
        <taxon>BOP clade</taxon>
        <taxon>Pooideae</taxon>
        <taxon>Triticodae</taxon>
        <taxon>Triticeae</taxon>
        <taxon>Hordeinae</taxon>
        <taxon>Hordeum</taxon>
    </lineage>
</organism>
<proteinExistence type="predicted"/>
<dbReference type="GeneID" id="123428832"/>
<comment type="subcellular location">
    <subcellularLocation>
        <location evidence="1">Nucleus</location>
    </subcellularLocation>
</comment>
<dbReference type="InterPro" id="IPR044810">
    <property type="entry name" value="WRKY_plant"/>
</dbReference>
<feature type="region of interest" description="Disordered" evidence="6">
    <location>
        <begin position="230"/>
        <end position="291"/>
    </location>
</feature>
<dbReference type="InterPro" id="IPR036576">
    <property type="entry name" value="WRKY_dom_sf"/>
</dbReference>
<dbReference type="AlphaFoldDB" id="A0A8I6WWK2"/>
<evidence type="ECO:0000259" key="7">
    <source>
        <dbReference type="PROSITE" id="PS50811"/>
    </source>
</evidence>
<evidence type="ECO:0000256" key="3">
    <source>
        <dbReference type="ARBA" id="ARBA00023125"/>
    </source>
</evidence>
<dbReference type="Proteomes" id="UP000011116">
    <property type="component" value="Chromosome 2H"/>
</dbReference>
<name>A0A8I6WWK2_HORVV</name>
<dbReference type="InterPro" id="IPR003657">
    <property type="entry name" value="WRKY_dom"/>
</dbReference>
<dbReference type="GO" id="GO:0006355">
    <property type="term" value="P:regulation of DNA-templated transcription"/>
    <property type="evidence" value="ECO:0000318"/>
    <property type="project" value="GO_Central"/>
</dbReference>
<feature type="domain" description="WRKY" evidence="7">
    <location>
        <begin position="124"/>
        <end position="189"/>
    </location>
</feature>
<dbReference type="SMR" id="A0A8I6WWK2"/>
<dbReference type="GO" id="GO:0000976">
    <property type="term" value="F:transcription cis-regulatory region binding"/>
    <property type="evidence" value="ECO:0000318"/>
    <property type="project" value="GO_Central"/>
</dbReference>
<evidence type="ECO:0000256" key="1">
    <source>
        <dbReference type="ARBA" id="ARBA00004123"/>
    </source>
</evidence>
<sequence length="362" mass="38849">MAFGLEAIEQLSQELAGGYNLNARLLTLLRGGPLDGRGQERAEGMSQEVSRVFMVSLFMLNSRESGRPVVDTMASPAATITEGSIDERAPAKDMRVCGGEEVTPPRKGRENEVTKKEITASPHSDGYQWRKYGQKNIQKWKFARCYYKCMFSHDRGCRAKKMVQQQNSSCGDRPMFHVTYVHEHNCQREAVSPGEATRSGHFNPQPQRAELDDDTMASCLAMVIGGAAPAGPSSSSLSPPPVGASPSDHDGGRTSSPLDVSTGLDVETSRGSPFDRLNAPAAPSSSSSLLPVEAISSSDPAVYMPAGGGLSTSTDVIAMDDIYFPCGPLFSPVAARPIGRSDDVPMDVAMFTDTTSAWTPYS</sequence>
<keyword evidence="5" id="KW-0539">Nucleus</keyword>
<evidence type="ECO:0000256" key="2">
    <source>
        <dbReference type="ARBA" id="ARBA00023015"/>
    </source>
</evidence>
<keyword evidence="3" id="KW-0238">DNA-binding</keyword>
<dbReference type="EnsemblPlants" id="HORVU.MOREX.r3.2HG0201880.1">
    <property type="protein sequence ID" value="HORVU.MOREX.r3.2HG0201880.1"/>
    <property type="gene ID" value="HORVU.MOREX.r3.2HG0201880"/>
</dbReference>